<keyword evidence="2" id="KW-1185">Reference proteome</keyword>
<evidence type="ECO:0000313" key="1">
    <source>
        <dbReference type="EMBL" id="RAH68849.1"/>
    </source>
</evidence>
<reference evidence="1" key="1">
    <citation type="submission" date="2018-02" db="EMBL/GenBank/DDBJ databases">
        <title>The genomes of Aspergillus section Nigri reveals drivers in fungal speciation.</title>
        <authorList>
            <consortium name="DOE Joint Genome Institute"/>
            <person name="Vesth T.C."/>
            <person name="Nybo J."/>
            <person name="Theobald S."/>
            <person name="Brandl J."/>
            <person name="Frisvad J.C."/>
            <person name="Nielsen K.F."/>
            <person name="Lyhne E.K."/>
            <person name="Kogle M.E."/>
            <person name="Kuo A."/>
            <person name="Riley R."/>
            <person name="Clum A."/>
            <person name="Nolan M."/>
            <person name="Lipzen A."/>
            <person name="Salamov A."/>
            <person name="Henrissat B."/>
            <person name="Wiebenga A."/>
            <person name="De vries R.P."/>
            <person name="Grigoriev I.V."/>
            <person name="Mortensen U.H."/>
            <person name="Andersen M.R."/>
            <person name="Baker S.E."/>
        </authorList>
    </citation>
    <scope>NUCLEOTIDE SEQUENCE</scope>
    <source>
        <strain evidence="1">CBS 121060</strain>
    </source>
</reference>
<evidence type="ECO:0000313" key="2">
    <source>
        <dbReference type="Proteomes" id="UP000249661"/>
    </source>
</evidence>
<accession>A0ACD1H5J5</accession>
<dbReference type="Proteomes" id="UP000249661">
    <property type="component" value="Unassembled WGS sequence"/>
</dbReference>
<proteinExistence type="predicted"/>
<name>A0ACD1H5J5_9EURO</name>
<gene>
    <name evidence="1" type="ORF">BO66DRAFT_121897</name>
</gene>
<organism evidence="1 2">
    <name type="scientific">Aspergillus aculeatinus CBS 121060</name>
    <dbReference type="NCBI Taxonomy" id="1448322"/>
    <lineage>
        <taxon>Eukaryota</taxon>
        <taxon>Fungi</taxon>
        <taxon>Dikarya</taxon>
        <taxon>Ascomycota</taxon>
        <taxon>Pezizomycotina</taxon>
        <taxon>Eurotiomycetes</taxon>
        <taxon>Eurotiomycetidae</taxon>
        <taxon>Eurotiales</taxon>
        <taxon>Aspergillaceae</taxon>
        <taxon>Aspergillus</taxon>
        <taxon>Aspergillus subgen. Circumdati</taxon>
    </lineage>
</organism>
<protein>
    <submittedName>
        <fullName evidence="1">Uncharacterized protein</fullName>
    </submittedName>
</protein>
<dbReference type="EMBL" id="KZ824964">
    <property type="protein sequence ID" value="RAH68849.1"/>
    <property type="molecule type" value="Genomic_DNA"/>
</dbReference>
<sequence length="53" mass="6027">MPGAGKHKFKMLPSLLLHSGRTSNIIAHNHPPRLPQLWSPPRCASQPSFPFWR</sequence>